<accession>A0A392RV26</accession>
<feature type="region of interest" description="Disordered" evidence="1">
    <location>
        <begin position="24"/>
        <end position="48"/>
    </location>
</feature>
<evidence type="ECO:0000313" key="3">
    <source>
        <dbReference type="Proteomes" id="UP000265520"/>
    </source>
</evidence>
<comment type="caution">
    <text evidence="2">The sequence shown here is derived from an EMBL/GenBank/DDBJ whole genome shotgun (WGS) entry which is preliminary data.</text>
</comment>
<name>A0A392RV26_9FABA</name>
<reference evidence="2 3" key="1">
    <citation type="journal article" date="2018" name="Front. Plant Sci.">
        <title>Red Clover (Trifolium pratense) and Zigzag Clover (T. medium) - A Picture of Genomic Similarities and Differences.</title>
        <authorList>
            <person name="Dluhosova J."/>
            <person name="Istvanek J."/>
            <person name="Nedelnik J."/>
            <person name="Repkova J."/>
        </authorList>
    </citation>
    <scope>NUCLEOTIDE SEQUENCE [LARGE SCALE GENOMIC DNA]</scope>
    <source>
        <strain evidence="3">cv. 10/8</strain>
        <tissue evidence="2">Leaf</tissue>
    </source>
</reference>
<keyword evidence="3" id="KW-1185">Reference proteome</keyword>
<feature type="non-terminal residue" evidence="2">
    <location>
        <position position="1"/>
    </location>
</feature>
<organism evidence="2 3">
    <name type="scientific">Trifolium medium</name>
    <dbReference type="NCBI Taxonomy" id="97028"/>
    <lineage>
        <taxon>Eukaryota</taxon>
        <taxon>Viridiplantae</taxon>
        <taxon>Streptophyta</taxon>
        <taxon>Embryophyta</taxon>
        <taxon>Tracheophyta</taxon>
        <taxon>Spermatophyta</taxon>
        <taxon>Magnoliopsida</taxon>
        <taxon>eudicotyledons</taxon>
        <taxon>Gunneridae</taxon>
        <taxon>Pentapetalae</taxon>
        <taxon>rosids</taxon>
        <taxon>fabids</taxon>
        <taxon>Fabales</taxon>
        <taxon>Fabaceae</taxon>
        <taxon>Papilionoideae</taxon>
        <taxon>50 kb inversion clade</taxon>
        <taxon>NPAAA clade</taxon>
        <taxon>Hologalegina</taxon>
        <taxon>IRL clade</taxon>
        <taxon>Trifolieae</taxon>
        <taxon>Trifolium</taxon>
    </lineage>
</organism>
<evidence type="ECO:0000313" key="2">
    <source>
        <dbReference type="EMBL" id="MCI40488.1"/>
    </source>
</evidence>
<evidence type="ECO:0000256" key="1">
    <source>
        <dbReference type="SAM" id="MobiDB-lite"/>
    </source>
</evidence>
<proteinExistence type="predicted"/>
<dbReference type="EMBL" id="LXQA010280301">
    <property type="protein sequence ID" value="MCI40488.1"/>
    <property type="molecule type" value="Genomic_DNA"/>
</dbReference>
<dbReference type="Proteomes" id="UP000265520">
    <property type="component" value="Unassembled WGS sequence"/>
</dbReference>
<sequence length="48" mass="5460">DQGCSLGEQKQQKFLVVLARREMARNGEESQKPLPDFQDALTERGKAR</sequence>
<protein>
    <submittedName>
        <fullName evidence="2">Uncharacterized protein</fullName>
    </submittedName>
</protein>
<dbReference type="AlphaFoldDB" id="A0A392RV26"/>